<accession>A0A2G8RC64</accession>
<dbReference type="Proteomes" id="UP000231259">
    <property type="component" value="Unassembled WGS sequence"/>
</dbReference>
<sequence length="247" mass="27356">MVNDSVRDRWGLGEGGAKARNAFEAIRREVVACRIPPGATISEAEVCARFDLGRATCRVALQRLAQSGLAEAIPRQGYRIKPLTLRDIEEIFELRALLETHATRCAAGKVQRGQLERLEKACRQLTHNDIGNQIDFFLEANKGFHMAIAVAAGNDRLTRTLGTVLDEMTRIVALGYGGQQQRPDLGTDHNEIIDRLVANDGDGAARVAERHVVMFREMAIEKVMKTLRDAPEIGNWNLAEMVKARAT</sequence>
<dbReference type="InterPro" id="IPR000524">
    <property type="entry name" value="Tscrpt_reg_HTH_GntR"/>
</dbReference>
<dbReference type="PANTHER" id="PTHR43537:SF5">
    <property type="entry name" value="UXU OPERON TRANSCRIPTIONAL REGULATOR"/>
    <property type="match status" value="1"/>
</dbReference>
<keyword evidence="2" id="KW-0238">DNA-binding</keyword>
<dbReference type="SUPFAM" id="SSF48008">
    <property type="entry name" value="GntR ligand-binding domain-like"/>
    <property type="match status" value="1"/>
</dbReference>
<dbReference type="OrthoDB" id="9028214at2"/>
<keyword evidence="3" id="KW-0804">Transcription</keyword>
<name>A0A2G8RC64_9RHOB</name>
<comment type="caution">
    <text evidence="5">The sequence shown here is derived from an EMBL/GenBank/DDBJ whole genome shotgun (WGS) entry which is preliminary data.</text>
</comment>
<evidence type="ECO:0000256" key="2">
    <source>
        <dbReference type="ARBA" id="ARBA00023125"/>
    </source>
</evidence>
<gene>
    <name evidence="5" type="ORF">P775_15975</name>
</gene>
<evidence type="ECO:0000256" key="1">
    <source>
        <dbReference type="ARBA" id="ARBA00023015"/>
    </source>
</evidence>
<dbReference type="InterPro" id="IPR036388">
    <property type="entry name" value="WH-like_DNA-bd_sf"/>
</dbReference>
<dbReference type="Gene3D" id="1.10.10.10">
    <property type="entry name" value="Winged helix-like DNA-binding domain superfamily/Winged helix DNA-binding domain"/>
    <property type="match status" value="1"/>
</dbReference>
<dbReference type="GO" id="GO:0003700">
    <property type="term" value="F:DNA-binding transcription factor activity"/>
    <property type="evidence" value="ECO:0007669"/>
    <property type="project" value="InterPro"/>
</dbReference>
<dbReference type="PANTHER" id="PTHR43537">
    <property type="entry name" value="TRANSCRIPTIONAL REGULATOR, GNTR FAMILY"/>
    <property type="match status" value="1"/>
</dbReference>
<dbReference type="Gene3D" id="1.20.120.530">
    <property type="entry name" value="GntR ligand-binding domain-like"/>
    <property type="match status" value="1"/>
</dbReference>
<dbReference type="SMART" id="SM00895">
    <property type="entry name" value="FCD"/>
    <property type="match status" value="1"/>
</dbReference>
<evidence type="ECO:0000256" key="3">
    <source>
        <dbReference type="ARBA" id="ARBA00023163"/>
    </source>
</evidence>
<evidence type="ECO:0000313" key="6">
    <source>
        <dbReference type="Proteomes" id="UP000231259"/>
    </source>
</evidence>
<feature type="domain" description="HTH gntR-type" evidence="4">
    <location>
        <begin position="16"/>
        <end position="83"/>
    </location>
</feature>
<proteinExistence type="predicted"/>
<dbReference type="Pfam" id="PF07729">
    <property type="entry name" value="FCD"/>
    <property type="match status" value="1"/>
</dbReference>
<evidence type="ECO:0000259" key="4">
    <source>
        <dbReference type="PROSITE" id="PS50949"/>
    </source>
</evidence>
<organism evidence="5 6">
    <name type="scientific">Puniceibacterium antarcticum</name>
    <dbReference type="NCBI Taxonomy" id="1206336"/>
    <lineage>
        <taxon>Bacteria</taxon>
        <taxon>Pseudomonadati</taxon>
        <taxon>Pseudomonadota</taxon>
        <taxon>Alphaproteobacteria</taxon>
        <taxon>Rhodobacterales</taxon>
        <taxon>Paracoccaceae</taxon>
        <taxon>Puniceibacterium</taxon>
    </lineage>
</organism>
<dbReference type="PROSITE" id="PS50949">
    <property type="entry name" value="HTH_GNTR"/>
    <property type="match status" value="1"/>
</dbReference>
<dbReference type="GO" id="GO:0003677">
    <property type="term" value="F:DNA binding"/>
    <property type="evidence" value="ECO:0007669"/>
    <property type="project" value="UniProtKB-KW"/>
</dbReference>
<keyword evidence="6" id="KW-1185">Reference proteome</keyword>
<protein>
    <recommendedName>
        <fullName evidence="4">HTH gntR-type domain-containing protein</fullName>
    </recommendedName>
</protein>
<dbReference type="InterPro" id="IPR036390">
    <property type="entry name" value="WH_DNA-bd_sf"/>
</dbReference>
<dbReference type="InterPro" id="IPR008920">
    <property type="entry name" value="TF_FadR/GntR_C"/>
</dbReference>
<dbReference type="Pfam" id="PF00392">
    <property type="entry name" value="GntR"/>
    <property type="match status" value="1"/>
</dbReference>
<dbReference type="SUPFAM" id="SSF46785">
    <property type="entry name" value="Winged helix' DNA-binding domain"/>
    <property type="match status" value="1"/>
</dbReference>
<evidence type="ECO:0000313" key="5">
    <source>
        <dbReference type="EMBL" id="PIL19164.1"/>
    </source>
</evidence>
<keyword evidence="1" id="KW-0805">Transcription regulation</keyword>
<reference evidence="5 6" key="1">
    <citation type="submission" date="2013-09" db="EMBL/GenBank/DDBJ databases">
        <title>Genome sequencing of Phaeobacter antarcticus sp. nov. SM1211.</title>
        <authorList>
            <person name="Zhang X.-Y."/>
            <person name="Liu C."/>
            <person name="Chen X.-L."/>
            <person name="Xie B.-B."/>
            <person name="Qin Q.-L."/>
            <person name="Rong J.-C."/>
            <person name="Zhang Y.-Z."/>
        </authorList>
    </citation>
    <scope>NUCLEOTIDE SEQUENCE [LARGE SCALE GENOMIC DNA]</scope>
    <source>
        <strain evidence="5 6">SM1211</strain>
    </source>
</reference>
<dbReference type="RefSeq" id="WP_099911771.1">
    <property type="nucleotide sequence ID" value="NZ_AWWI01000109.1"/>
</dbReference>
<dbReference type="SMART" id="SM00345">
    <property type="entry name" value="HTH_GNTR"/>
    <property type="match status" value="1"/>
</dbReference>
<dbReference type="EMBL" id="AWWI01000109">
    <property type="protein sequence ID" value="PIL19164.1"/>
    <property type="molecule type" value="Genomic_DNA"/>
</dbReference>
<dbReference type="InterPro" id="IPR011711">
    <property type="entry name" value="GntR_C"/>
</dbReference>
<dbReference type="AlphaFoldDB" id="A0A2G8RC64"/>